<evidence type="ECO:0000256" key="2">
    <source>
        <dbReference type="SAM" id="MobiDB-lite"/>
    </source>
</evidence>
<evidence type="ECO:0000313" key="4">
    <source>
        <dbReference type="EMBL" id="CAH1258065.1"/>
    </source>
</evidence>
<gene>
    <name evidence="4" type="primary">Hypp1957</name>
    <name evidence="4" type="ORF">BLAG_LOCUS15764</name>
</gene>
<dbReference type="GO" id="GO:0008234">
    <property type="term" value="F:cysteine-type peptidase activity"/>
    <property type="evidence" value="ECO:0007669"/>
    <property type="project" value="UniProtKB-KW"/>
</dbReference>
<dbReference type="OrthoDB" id="5989269at2759"/>
<evidence type="ECO:0000256" key="1">
    <source>
        <dbReference type="ARBA" id="ARBA00022807"/>
    </source>
</evidence>
<dbReference type="AlphaFoldDB" id="A0A8K0EL09"/>
<keyword evidence="5" id="KW-1185">Reference proteome</keyword>
<organism evidence="4 5">
    <name type="scientific">Branchiostoma lanceolatum</name>
    <name type="common">Common lancelet</name>
    <name type="synonym">Amphioxus lanceolatum</name>
    <dbReference type="NCBI Taxonomy" id="7740"/>
    <lineage>
        <taxon>Eukaryota</taxon>
        <taxon>Metazoa</taxon>
        <taxon>Chordata</taxon>
        <taxon>Cephalochordata</taxon>
        <taxon>Leptocardii</taxon>
        <taxon>Amphioxiformes</taxon>
        <taxon>Branchiostomatidae</taxon>
        <taxon>Branchiostoma</taxon>
    </lineage>
</organism>
<dbReference type="Proteomes" id="UP000838412">
    <property type="component" value="Chromosome 3"/>
</dbReference>
<evidence type="ECO:0000259" key="3">
    <source>
        <dbReference type="PROSITE" id="PS50802"/>
    </source>
</evidence>
<evidence type="ECO:0000313" key="5">
    <source>
        <dbReference type="Proteomes" id="UP000838412"/>
    </source>
</evidence>
<protein>
    <submittedName>
        <fullName evidence="4">Hypp1957 protein</fullName>
    </submittedName>
</protein>
<reference evidence="4" key="1">
    <citation type="submission" date="2022-01" db="EMBL/GenBank/DDBJ databases">
        <authorList>
            <person name="Braso-Vives M."/>
        </authorList>
    </citation>
    <scope>NUCLEOTIDE SEQUENCE</scope>
</reference>
<dbReference type="PROSITE" id="PS50802">
    <property type="entry name" value="OTU"/>
    <property type="match status" value="1"/>
</dbReference>
<dbReference type="Gene3D" id="3.90.70.80">
    <property type="match status" value="1"/>
</dbReference>
<feature type="region of interest" description="Disordered" evidence="2">
    <location>
        <begin position="1"/>
        <end position="32"/>
    </location>
</feature>
<keyword evidence="1" id="KW-0645">Protease</keyword>
<keyword evidence="1" id="KW-0378">Hydrolase</keyword>
<keyword evidence="1" id="KW-0788">Thiol protease</keyword>
<feature type="domain" description="OTU" evidence="3">
    <location>
        <begin position="54"/>
        <end position="147"/>
    </location>
</feature>
<dbReference type="InterPro" id="IPR038765">
    <property type="entry name" value="Papain-like_cys_pep_sf"/>
</dbReference>
<dbReference type="SUPFAM" id="SSF54001">
    <property type="entry name" value="Cysteine proteinases"/>
    <property type="match status" value="1"/>
</dbReference>
<dbReference type="InterPro" id="IPR003323">
    <property type="entry name" value="OTU_dom"/>
</dbReference>
<dbReference type="EMBL" id="OV696688">
    <property type="protein sequence ID" value="CAH1258065.1"/>
    <property type="molecule type" value="Genomic_DNA"/>
</dbReference>
<proteinExistence type="predicted"/>
<sequence length="147" mass="16925">MDPIAVEDQTTEQPRPLRRSMDVRQPSRRHKQSTFFQKPSDKLLLEERISSLGYERDQVLGDGNCFFSAASRQLRRGEPRVITTAQMLRQDLVECIKSQADFYIPFLVGGPQAFWQQLERPMVLGLGRCLAARPGELHVEESHPHHE</sequence>
<accession>A0A8K0EL09</accession>
<name>A0A8K0EL09_BRALA</name>